<dbReference type="InterPro" id="IPR010172">
    <property type="entry name" value="CRISPR-assoc_prot_TM1791"/>
</dbReference>
<dbReference type="PANTHER" id="PTHR39965:SF1">
    <property type="entry name" value="CRISPR SYSTEM CMR SUBUNIT CMR6"/>
    <property type="match status" value="1"/>
</dbReference>
<dbReference type="InterPro" id="IPR005537">
    <property type="entry name" value="RAMP_III_fam"/>
</dbReference>
<evidence type="ECO:0000313" key="3">
    <source>
        <dbReference type="EMBL" id="ADH60490.1"/>
    </source>
</evidence>
<dbReference type="RefSeq" id="WP_013150030.1">
    <property type="nucleotide sequence ID" value="NC_014209.1"/>
</dbReference>
<keyword evidence="4" id="KW-1185">Reference proteome</keyword>
<dbReference type="EMBL" id="CP002032">
    <property type="protein sequence ID" value="ADH60490.1"/>
    <property type="molecule type" value="Genomic_DNA"/>
</dbReference>
<accession>A0ABN3Z0U4</accession>
<evidence type="ECO:0000313" key="4">
    <source>
        <dbReference type="Proteomes" id="UP000002064"/>
    </source>
</evidence>
<dbReference type="Proteomes" id="UP000002064">
    <property type="component" value="Chromosome"/>
</dbReference>
<evidence type="ECO:0000259" key="2">
    <source>
        <dbReference type="Pfam" id="PF03787"/>
    </source>
</evidence>
<gene>
    <name evidence="3" type="ordered locus">Tmath_0750</name>
</gene>
<evidence type="ECO:0000256" key="1">
    <source>
        <dbReference type="ARBA" id="ARBA00023118"/>
    </source>
</evidence>
<dbReference type="Pfam" id="PF03787">
    <property type="entry name" value="RAMPs"/>
    <property type="match status" value="1"/>
</dbReference>
<sequence>MINSNRLKIPFDTSYYLKNAMEKVENFNLLFNKYIEFNKKSEVEKKRIPEAKKEFFDSCIQFTRKQKYIIDKYKLQGYEVATYEFRPYDKIVVGLGQESVREVSMTLHWIYGIPYIPGQAIKGVISNWIKFSDEENSNDDNFKKIFGTEGEKGKVIFMDSYLVNDDFYLKQDIMNPHYFEYYSQSKNPSAPSDWQNPKPIFFLIVENAIFHISLIFLEKETKDLKIANKTMEEWMIEAFRYGGIGAKTSLGYGTGELTLIRENERNA</sequence>
<keyword evidence="1" id="KW-0051">Antiviral defense</keyword>
<reference evidence="3 4" key="1">
    <citation type="submission" date="2010-05" db="EMBL/GenBank/DDBJ databases">
        <title>Complete sequence of Thermoanaerobacter mathranii subsp. mathranii mathranii str. A3.</title>
        <authorList>
            <consortium name="US DOE Joint Genome Institute"/>
            <person name="Lucas S."/>
            <person name="Copeland A."/>
            <person name="Lapidus A."/>
            <person name="Cheng J.-F."/>
            <person name="Bruce D."/>
            <person name="Goodwin L."/>
            <person name="Pitluck S."/>
            <person name="Held B."/>
            <person name="Detter J.C."/>
            <person name="Han C."/>
            <person name="Tapia R."/>
            <person name="Land M."/>
            <person name="Hauser L."/>
            <person name="Kyrpides N."/>
            <person name="Mikhailova N."/>
            <person name="Zhou J."/>
            <person name="Hemme C."/>
            <person name="Woyke T."/>
        </authorList>
    </citation>
    <scope>NUCLEOTIDE SEQUENCE [LARGE SCALE GENOMIC DNA]</scope>
    <source>
        <strain evidence="3 4">A3</strain>
    </source>
</reference>
<protein>
    <submittedName>
        <fullName evidence="3">CRISPR-associated RAMP protein, Cmr6 family</fullName>
    </submittedName>
</protein>
<dbReference type="PANTHER" id="PTHR39965">
    <property type="entry name" value="CRISPR SYSTEM CMR SUBUNIT CMR6"/>
    <property type="match status" value="1"/>
</dbReference>
<feature type="domain" description="CRISPR type III-associated protein" evidence="2">
    <location>
        <begin position="92"/>
        <end position="254"/>
    </location>
</feature>
<dbReference type="NCBIfam" id="TIGR01898">
    <property type="entry name" value="cas_TM1791_cmr6"/>
    <property type="match status" value="1"/>
</dbReference>
<name>A0ABN3Z0U4_THEM3</name>
<proteinExistence type="predicted"/>
<organism evidence="3 4">
    <name type="scientific">Thermoanaerobacter mathranii subsp. mathranii (strain DSM 11426 / CCUG 53645 / CIP 108742 / A3)</name>
    <dbReference type="NCBI Taxonomy" id="583358"/>
    <lineage>
        <taxon>Bacteria</taxon>
        <taxon>Bacillati</taxon>
        <taxon>Bacillota</taxon>
        <taxon>Clostridia</taxon>
        <taxon>Thermoanaerobacterales</taxon>
        <taxon>Thermoanaerobacteraceae</taxon>
        <taxon>Thermoanaerobacter</taxon>
    </lineage>
</organism>